<keyword evidence="3" id="KW-0687">Ribonucleoprotein</keyword>
<accession>A0A445L7R8</accession>
<name>A0A445L7R8_GLYSO</name>
<dbReference type="SUPFAM" id="SSF50104">
    <property type="entry name" value="Translation proteins SH3-like domain"/>
    <property type="match status" value="1"/>
</dbReference>
<evidence type="ECO:0000256" key="3">
    <source>
        <dbReference type="ARBA" id="ARBA00023274"/>
    </source>
</evidence>
<dbReference type="AlphaFoldDB" id="A0A445L7R8"/>
<dbReference type="GO" id="GO:0003735">
    <property type="term" value="F:structural constituent of ribosome"/>
    <property type="evidence" value="ECO:0007669"/>
    <property type="project" value="InterPro"/>
</dbReference>
<dbReference type="FunFam" id="2.30.30.30:FF:000026">
    <property type="entry name" value="60S ribosomal protein L14-1"/>
    <property type="match status" value="1"/>
</dbReference>
<sequence>MAMQHCNLFTFSLLLGSALTLSNSLTGHPLSHVTRSFTPHNFKIPKTLTLIHHLHCILLKSIPTIGKIVNSNQHNINFAPYDTTSRALCRNLASEMLHPSHVSSKFGLNALYDSVNGGGDVWINENRFRIPFKRYVEIGRVAQINYGKKYGRLVVIVDVIDQNKALVDAPDMVRSQVNFKRLSLTDIKIDIKRVPKKKDLVKAMEDVVSLLFYRLLLLLILSLGYN</sequence>
<dbReference type="EMBL" id="QZWG01000003">
    <property type="protein sequence ID" value="RZC19187.1"/>
    <property type="molecule type" value="Genomic_DNA"/>
</dbReference>
<dbReference type="PANTHER" id="PTHR11127:SF2">
    <property type="entry name" value="LARGE RIBOSOMAL SUBUNIT PROTEIN EL14"/>
    <property type="match status" value="1"/>
</dbReference>
<feature type="signal peptide" evidence="4">
    <location>
        <begin position="1"/>
        <end position="20"/>
    </location>
</feature>
<evidence type="ECO:0000256" key="2">
    <source>
        <dbReference type="ARBA" id="ARBA00022980"/>
    </source>
</evidence>
<gene>
    <name evidence="5" type="ORF">D0Y65_006130</name>
</gene>
<comment type="similarity">
    <text evidence="1">Belongs to the eukaryotic ribosomal protein eL14 family.</text>
</comment>
<organism evidence="5 6">
    <name type="scientific">Glycine soja</name>
    <name type="common">Wild soybean</name>
    <dbReference type="NCBI Taxonomy" id="3848"/>
    <lineage>
        <taxon>Eukaryota</taxon>
        <taxon>Viridiplantae</taxon>
        <taxon>Streptophyta</taxon>
        <taxon>Embryophyta</taxon>
        <taxon>Tracheophyta</taxon>
        <taxon>Spermatophyta</taxon>
        <taxon>Magnoliopsida</taxon>
        <taxon>eudicotyledons</taxon>
        <taxon>Gunneridae</taxon>
        <taxon>Pentapetalae</taxon>
        <taxon>rosids</taxon>
        <taxon>fabids</taxon>
        <taxon>Fabales</taxon>
        <taxon>Fabaceae</taxon>
        <taxon>Papilionoideae</taxon>
        <taxon>50 kb inversion clade</taxon>
        <taxon>NPAAA clade</taxon>
        <taxon>indigoferoid/millettioid clade</taxon>
        <taxon>Phaseoleae</taxon>
        <taxon>Glycine</taxon>
        <taxon>Glycine subgen. Soja</taxon>
    </lineage>
</organism>
<keyword evidence="2 5" id="KW-0689">Ribosomal protein</keyword>
<dbReference type="PANTHER" id="PTHR11127">
    <property type="entry name" value="60S RIBOSOMAL PROTEIN L14"/>
    <property type="match status" value="1"/>
</dbReference>
<evidence type="ECO:0000313" key="6">
    <source>
        <dbReference type="Proteomes" id="UP000289340"/>
    </source>
</evidence>
<reference evidence="5 6" key="1">
    <citation type="submission" date="2018-09" db="EMBL/GenBank/DDBJ databases">
        <title>A high-quality reference genome of wild soybean provides a powerful tool to mine soybean genomes.</title>
        <authorList>
            <person name="Xie M."/>
            <person name="Chung C.Y.L."/>
            <person name="Li M.-W."/>
            <person name="Wong F.-L."/>
            <person name="Chan T.-F."/>
            <person name="Lam H.-M."/>
        </authorList>
    </citation>
    <scope>NUCLEOTIDE SEQUENCE [LARGE SCALE GENOMIC DNA]</scope>
    <source>
        <strain evidence="6">cv. W05</strain>
        <tissue evidence="5">Hypocotyl of etiolated seedlings</tissue>
    </source>
</reference>
<proteinExistence type="inferred from homology"/>
<dbReference type="InterPro" id="IPR014722">
    <property type="entry name" value="Rib_uL2_dom2"/>
</dbReference>
<dbReference type="GO" id="GO:0042273">
    <property type="term" value="P:ribosomal large subunit biogenesis"/>
    <property type="evidence" value="ECO:0007669"/>
    <property type="project" value="TreeGrafter"/>
</dbReference>
<comment type="caution">
    <text evidence="5">The sequence shown here is derived from an EMBL/GenBank/DDBJ whole genome shotgun (WGS) entry which is preliminary data.</text>
</comment>
<keyword evidence="4" id="KW-0732">Signal</keyword>
<dbReference type="GO" id="GO:0022625">
    <property type="term" value="C:cytosolic large ribosomal subunit"/>
    <property type="evidence" value="ECO:0007669"/>
    <property type="project" value="TreeGrafter"/>
</dbReference>
<dbReference type="Proteomes" id="UP000289340">
    <property type="component" value="Chromosome 3"/>
</dbReference>
<feature type="chain" id="PRO_5019013291" evidence="4">
    <location>
        <begin position="21"/>
        <end position="226"/>
    </location>
</feature>
<dbReference type="GO" id="GO:0003729">
    <property type="term" value="F:mRNA binding"/>
    <property type="evidence" value="ECO:0007669"/>
    <property type="project" value="UniProtKB-ARBA"/>
</dbReference>
<dbReference type="InterPro" id="IPR039660">
    <property type="entry name" value="Ribosomal_eL14"/>
</dbReference>
<dbReference type="Gene3D" id="2.30.30.30">
    <property type="match status" value="1"/>
</dbReference>
<evidence type="ECO:0000256" key="4">
    <source>
        <dbReference type="SAM" id="SignalP"/>
    </source>
</evidence>
<evidence type="ECO:0000313" key="5">
    <source>
        <dbReference type="EMBL" id="RZC19187.1"/>
    </source>
</evidence>
<protein>
    <submittedName>
        <fullName evidence="5">Putative 60S ribosomal protein L14</fullName>
    </submittedName>
</protein>
<evidence type="ECO:0000256" key="1">
    <source>
        <dbReference type="ARBA" id="ARBA00006592"/>
    </source>
</evidence>
<dbReference type="CDD" id="cd23702">
    <property type="entry name" value="eL14"/>
    <property type="match status" value="1"/>
</dbReference>
<keyword evidence="6" id="KW-1185">Reference proteome</keyword>
<dbReference type="InterPro" id="IPR008991">
    <property type="entry name" value="Translation_prot_SH3-like_sf"/>
</dbReference>